<keyword evidence="3" id="KW-0804">Transcription</keyword>
<dbReference type="AlphaFoldDB" id="A0A1M5HL49"/>
<dbReference type="PANTHER" id="PTHR43537">
    <property type="entry name" value="TRANSCRIPTIONAL REGULATOR, GNTR FAMILY"/>
    <property type="match status" value="1"/>
</dbReference>
<dbReference type="InterPro" id="IPR036390">
    <property type="entry name" value="WH_DNA-bd_sf"/>
</dbReference>
<dbReference type="STRING" id="1070870.SAMN05444351_1639"/>
<dbReference type="Gene3D" id="1.10.10.10">
    <property type="entry name" value="Winged helix-like DNA-binding domain superfamily/Winged helix DNA-binding domain"/>
    <property type="match status" value="1"/>
</dbReference>
<dbReference type="SUPFAM" id="SSF46785">
    <property type="entry name" value="Winged helix' DNA-binding domain"/>
    <property type="match status" value="1"/>
</dbReference>
<evidence type="ECO:0000256" key="1">
    <source>
        <dbReference type="ARBA" id="ARBA00023015"/>
    </source>
</evidence>
<dbReference type="Pfam" id="PF07729">
    <property type="entry name" value="FCD"/>
    <property type="match status" value="1"/>
</dbReference>
<dbReference type="Pfam" id="PF00392">
    <property type="entry name" value="GntR"/>
    <property type="match status" value="1"/>
</dbReference>
<dbReference type="Proteomes" id="UP000184471">
    <property type="component" value="Unassembled WGS sequence"/>
</dbReference>
<organism evidence="5 6">
    <name type="scientific">Geodermatophilus nigrescens</name>
    <dbReference type="NCBI Taxonomy" id="1070870"/>
    <lineage>
        <taxon>Bacteria</taxon>
        <taxon>Bacillati</taxon>
        <taxon>Actinomycetota</taxon>
        <taxon>Actinomycetes</taxon>
        <taxon>Geodermatophilales</taxon>
        <taxon>Geodermatophilaceae</taxon>
        <taxon>Geodermatophilus</taxon>
    </lineage>
</organism>
<protein>
    <submittedName>
        <fullName evidence="5">Transcriptional regulator, GntR family</fullName>
    </submittedName>
</protein>
<dbReference type="InterPro" id="IPR036388">
    <property type="entry name" value="WH-like_DNA-bd_sf"/>
</dbReference>
<dbReference type="EMBL" id="FQVX01000002">
    <property type="protein sequence ID" value="SHG16650.1"/>
    <property type="molecule type" value="Genomic_DNA"/>
</dbReference>
<dbReference type="GO" id="GO:0003700">
    <property type="term" value="F:DNA-binding transcription factor activity"/>
    <property type="evidence" value="ECO:0007669"/>
    <property type="project" value="InterPro"/>
</dbReference>
<accession>A0A1M5HL49</accession>
<evidence type="ECO:0000256" key="3">
    <source>
        <dbReference type="ARBA" id="ARBA00023163"/>
    </source>
</evidence>
<proteinExistence type="predicted"/>
<dbReference type="GO" id="GO:0003677">
    <property type="term" value="F:DNA binding"/>
    <property type="evidence" value="ECO:0007669"/>
    <property type="project" value="UniProtKB-KW"/>
</dbReference>
<feature type="domain" description="HTH gntR-type" evidence="4">
    <location>
        <begin position="9"/>
        <end position="76"/>
    </location>
</feature>
<dbReference type="SUPFAM" id="SSF48008">
    <property type="entry name" value="GntR ligand-binding domain-like"/>
    <property type="match status" value="1"/>
</dbReference>
<evidence type="ECO:0000259" key="4">
    <source>
        <dbReference type="PROSITE" id="PS50949"/>
    </source>
</evidence>
<dbReference type="PANTHER" id="PTHR43537:SF45">
    <property type="entry name" value="GNTR FAMILY REGULATORY PROTEIN"/>
    <property type="match status" value="1"/>
</dbReference>
<dbReference type="InterPro" id="IPR008920">
    <property type="entry name" value="TF_FadR/GntR_C"/>
</dbReference>
<evidence type="ECO:0000313" key="6">
    <source>
        <dbReference type="Proteomes" id="UP000184471"/>
    </source>
</evidence>
<gene>
    <name evidence="5" type="ORF">SAMN05444351_1639</name>
</gene>
<keyword evidence="6" id="KW-1185">Reference proteome</keyword>
<dbReference type="SMART" id="SM00345">
    <property type="entry name" value="HTH_GNTR"/>
    <property type="match status" value="1"/>
</dbReference>
<dbReference type="InterPro" id="IPR000524">
    <property type="entry name" value="Tscrpt_reg_HTH_GntR"/>
</dbReference>
<dbReference type="CDD" id="cd07377">
    <property type="entry name" value="WHTH_GntR"/>
    <property type="match status" value="1"/>
</dbReference>
<sequence length="223" mass="23890">MGYRAAMVSGAQETAERALRLAIARGDMPPGYRLVEAELVSRTGVSRGAVRLAIDALVAEGLVERIPNRGARVRVVTTEEAVAITEVRLPLEALLARKAAERVTDAEIGRLRAHLETMTDAVGSGDVRKYSELIQQLYAMVGEVARHPIAADLVGRLQAQLVRHQFRLSLRPGRPRVSLAGFTELVEALTARDPARAEAAVATHLRGVIAALSEPTPDLGGPA</sequence>
<evidence type="ECO:0000313" key="5">
    <source>
        <dbReference type="EMBL" id="SHG16650.1"/>
    </source>
</evidence>
<keyword evidence="1" id="KW-0805">Transcription regulation</keyword>
<dbReference type="PROSITE" id="PS50949">
    <property type="entry name" value="HTH_GNTR"/>
    <property type="match status" value="1"/>
</dbReference>
<dbReference type="Gene3D" id="1.20.120.530">
    <property type="entry name" value="GntR ligand-binding domain-like"/>
    <property type="match status" value="1"/>
</dbReference>
<keyword evidence="2" id="KW-0238">DNA-binding</keyword>
<evidence type="ECO:0000256" key="2">
    <source>
        <dbReference type="ARBA" id="ARBA00023125"/>
    </source>
</evidence>
<name>A0A1M5HL49_9ACTN</name>
<dbReference type="InterPro" id="IPR011711">
    <property type="entry name" value="GntR_C"/>
</dbReference>
<reference evidence="5 6" key="1">
    <citation type="submission" date="2016-11" db="EMBL/GenBank/DDBJ databases">
        <authorList>
            <person name="Jaros S."/>
            <person name="Januszkiewicz K."/>
            <person name="Wedrychowicz H."/>
        </authorList>
    </citation>
    <scope>NUCLEOTIDE SEQUENCE [LARGE SCALE GENOMIC DNA]</scope>
    <source>
        <strain evidence="5 6">DSM 45408</strain>
    </source>
</reference>
<dbReference type="SMART" id="SM00895">
    <property type="entry name" value="FCD"/>
    <property type="match status" value="1"/>
</dbReference>